<dbReference type="CDD" id="cd07026">
    <property type="entry name" value="Ribosomal_L20"/>
    <property type="match status" value="1"/>
</dbReference>
<evidence type="ECO:0000256" key="4">
    <source>
        <dbReference type="ARBA" id="ARBA00022980"/>
    </source>
</evidence>
<dbReference type="GO" id="GO:0019843">
    <property type="term" value="F:rRNA binding"/>
    <property type="evidence" value="ECO:0007669"/>
    <property type="project" value="UniProtKB-UniRule"/>
</dbReference>
<evidence type="ECO:0000256" key="5">
    <source>
        <dbReference type="ARBA" id="ARBA00023274"/>
    </source>
</evidence>
<dbReference type="HAMAP" id="MF_00382">
    <property type="entry name" value="Ribosomal_bL20"/>
    <property type="match status" value="1"/>
</dbReference>
<evidence type="ECO:0000313" key="9">
    <source>
        <dbReference type="EMBL" id="OGK32054.1"/>
    </source>
</evidence>
<dbReference type="NCBIfam" id="TIGR01032">
    <property type="entry name" value="rplT_bact"/>
    <property type="match status" value="1"/>
</dbReference>
<protein>
    <recommendedName>
        <fullName evidence="6 7">Large ribosomal subunit protein bL20</fullName>
    </recommendedName>
</protein>
<keyword evidence="2 7" id="KW-0699">rRNA-binding</keyword>
<dbReference type="AlphaFoldDB" id="A0A1F7HLT5"/>
<dbReference type="InterPro" id="IPR049946">
    <property type="entry name" value="RIBOSOMAL_L20_CS"/>
</dbReference>
<keyword evidence="4 7" id="KW-0689">Ribosomal protein</keyword>
<gene>
    <name evidence="7" type="primary">rplT</name>
    <name evidence="9" type="ORF">A3D08_01290</name>
</gene>
<dbReference type="PANTHER" id="PTHR10986">
    <property type="entry name" value="39S RIBOSOMAL PROTEIN L20"/>
    <property type="match status" value="1"/>
</dbReference>
<dbReference type="GO" id="GO:0000027">
    <property type="term" value="P:ribosomal large subunit assembly"/>
    <property type="evidence" value="ECO:0007669"/>
    <property type="project" value="UniProtKB-UniRule"/>
</dbReference>
<dbReference type="PROSITE" id="PS00937">
    <property type="entry name" value="RIBOSOMAL_L20"/>
    <property type="match status" value="1"/>
</dbReference>
<comment type="similarity">
    <text evidence="1 7 8">Belongs to the bacterial ribosomal protein bL20 family.</text>
</comment>
<comment type="caution">
    <text evidence="9">The sequence shown here is derived from an EMBL/GenBank/DDBJ whole genome shotgun (WGS) entry which is preliminary data.</text>
</comment>
<proteinExistence type="inferred from homology"/>
<dbReference type="EMBL" id="MFZT01000002">
    <property type="protein sequence ID" value="OGK32054.1"/>
    <property type="molecule type" value="Genomic_DNA"/>
</dbReference>
<dbReference type="GO" id="GO:0003735">
    <property type="term" value="F:structural constituent of ribosome"/>
    <property type="evidence" value="ECO:0007669"/>
    <property type="project" value="InterPro"/>
</dbReference>
<dbReference type="FunFam" id="1.10.1900.20:FF:000001">
    <property type="entry name" value="50S ribosomal protein L20"/>
    <property type="match status" value="1"/>
</dbReference>
<dbReference type="InterPro" id="IPR005813">
    <property type="entry name" value="Ribosomal_bL20"/>
</dbReference>
<dbReference type="InterPro" id="IPR035566">
    <property type="entry name" value="Ribosomal_protein_bL20_C"/>
</dbReference>
<evidence type="ECO:0000256" key="8">
    <source>
        <dbReference type="RuleBase" id="RU000560"/>
    </source>
</evidence>
<dbReference type="GO" id="GO:0005840">
    <property type="term" value="C:ribosome"/>
    <property type="evidence" value="ECO:0007669"/>
    <property type="project" value="UniProtKB-KW"/>
</dbReference>
<comment type="function">
    <text evidence="7 8">Binds directly to 23S ribosomal RNA and is necessary for the in vitro assembly process of the 50S ribosomal subunit. It is not involved in the protein synthesizing functions of that subunit.</text>
</comment>
<dbReference type="Proteomes" id="UP000178098">
    <property type="component" value="Unassembled WGS sequence"/>
</dbReference>
<organism evidence="9 10">
    <name type="scientific">Candidatus Roizmanbacteria bacterium RIFCSPHIGHO2_02_FULL_43_11</name>
    <dbReference type="NCBI Taxonomy" id="1802043"/>
    <lineage>
        <taxon>Bacteria</taxon>
        <taxon>Candidatus Roizmaniibacteriota</taxon>
    </lineage>
</organism>
<dbReference type="GO" id="GO:0006412">
    <property type="term" value="P:translation"/>
    <property type="evidence" value="ECO:0007669"/>
    <property type="project" value="InterPro"/>
</dbReference>
<reference evidence="9 10" key="1">
    <citation type="journal article" date="2016" name="Nat. Commun.">
        <title>Thousands of microbial genomes shed light on interconnected biogeochemical processes in an aquifer system.</title>
        <authorList>
            <person name="Anantharaman K."/>
            <person name="Brown C.T."/>
            <person name="Hug L.A."/>
            <person name="Sharon I."/>
            <person name="Castelle C.J."/>
            <person name="Probst A.J."/>
            <person name="Thomas B.C."/>
            <person name="Singh A."/>
            <person name="Wilkins M.J."/>
            <person name="Karaoz U."/>
            <person name="Brodie E.L."/>
            <person name="Williams K.H."/>
            <person name="Hubbard S.S."/>
            <person name="Banfield J.F."/>
        </authorList>
    </citation>
    <scope>NUCLEOTIDE SEQUENCE [LARGE SCALE GENOMIC DNA]</scope>
</reference>
<evidence type="ECO:0000256" key="2">
    <source>
        <dbReference type="ARBA" id="ARBA00022730"/>
    </source>
</evidence>
<name>A0A1F7HLT5_9BACT</name>
<evidence type="ECO:0000256" key="7">
    <source>
        <dbReference type="HAMAP-Rule" id="MF_00382"/>
    </source>
</evidence>
<sequence>MVRIKGSVRTKQRHKKVLKMAKGFSMARRRRFKVAQEAVLHAGEYAFAGRKLRKRDFRSLWITRMNAALREQGVTYSRFIRQLKDRNVDLDRKILAYFATEKPEIFKEITKIVQH</sequence>
<keyword evidence="3 7" id="KW-0694">RNA-binding</keyword>
<dbReference type="SUPFAM" id="SSF74731">
    <property type="entry name" value="Ribosomal protein L20"/>
    <property type="match status" value="1"/>
</dbReference>
<accession>A0A1F7HLT5</accession>
<evidence type="ECO:0000256" key="3">
    <source>
        <dbReference type="ARBA" id="ARBA00022884"/>
    </source>
</evidence>
<dbReference type="GO" id="GO:1990904">
    <property type="term" value="C:ribonucleoprotein complex"/>
    <property type="evidence" value="ECO:0007669"/>
    <property type="project" value="UniProtKB-KW"/>
</dbReference>
<dbReference type="Gene3D" id="1.10.1900.20">
    <property type="entry name" value="Ribosomal protein L20"/>
    <property type="match status" value="1"/>
</dbReference>
<dbReference type="Pfam" id="PF00453">
    <property type="entry name" value="Ribosomal_L20"/>
    <property type="match status" value="1"/>
</dbReference>
<evidence type="ECO:0000256" key="6">
    <source>
        <dbReference type="ARBA" id="ARBA00035172"/>
    </source>
</evidence>
<dbReference type="PRINTS" id="PR00062">
    <property type="entry name" value="RIBOSOMALL20"/>
</dbReference>
<evidence type="ECO:0000256" key="1">
    <source>
        <dbReference type="ARBA" id="ARBA00007698"/>
    </source>
</evidence>
<keyword evidence="5 7" id="KW-0687">Ribonucleoprotein</keyword>
<dbReference type="Gene3D" id="6.10.160.10">
    <property type="match status" value="1"/>
</dbReference>
<evidence type="ECO:0000313" key="10">
    <source>
        <dbReference type="Proteomes" id="UP000178098"/>
    </source>
</evidence>